<gene>
    <name evidence="1" type="ORF">IDM40_01975</name>
</gene>
<dbReference type="RefSeq" id="WP_193120107.1">
    <property type="nucleotide sequence ID" value="NZ_JADBGI010000001.1"/>
</dbReference>
<sequence length="173" mass="18866">MPLFGRGTPESVRSRLVRGERVLAHAPVSERAGGDRTLTATTHALYLPDGHRVVWSDIDRADWNTDAMTFVEEGAGRRSVPLRSPDSPGGAVDYRRLAETVSERVTSTILINSFVPYPEEGSSSGFRLVARRSPGGTDVHWRVHLSEGLDADDARLSDAVSRSLAALREQMGV</sequence>
<name>A0ABR9P0T9_9ACTN</name>
<comment type="caution">
    <text evidence="1">The sequence shown here is derived from an EMBL/GenBank/DDBJ whole genome shotgun (WGS) entry which is preliminary data.</text>
</comment>
<dbReference type="EMBL" id="JADBGI010000001">
    <property type="protein sequence ID" value="MBE2997473.1"/>
    <property type="molecule type" value="Genomic_DNA"/>
</dbReference>
<evidence type="ECO:0000313" key="2">
    <source>
        <dbReference type="Proteomes" id="UP000806528"/>
    </source>
</evidence>
<evidence type="ECO:0000313" key="1">
    <source>
        <dbReference type="EMBL" id="MBE2997473.1"/>
    </source>
</evidence>
<proteinExistence type="predicted"/>
<dbReference type="Proteomes" id="UP000806528">
    <property type="component" value="Unassembled WGS sequence"/>
</dbReference>
<accession>A0ABR9P0T9</accession>
<reference evidence="1 2" key="1">
    <citation type="submission" date="2020-09" db="EMBL/GenBank/DDBJ databases">
        <title>Diversity and distribution of actinomycetes associated with coral in the coast of Hainan.</title>
        <authorList>
            <person name="Li F."/>
        </authorList>
    </citation>
    <scope>NUCLEOTIDE SEQUENCE [LARGE SCALE GENOMIC DNA]</scope>
    <source>
        <strain evidence="1 2">HNM0947</strain>
    </source>
</reference>
<evidence type="ECO:0008006" key="3">
    <source>
        <dbReference type="Google" id="ProtNLM"/>
    </source>
</evidence>
<protein>
    <recommendedName>
        <fullName evidence="3">Polyketide cyclase / dehydrase and lipid transport</fullName>
    </recommendedName>
</protein>
<keyword evidence="2" id="KW-1185">Reference proteome</keyword>
<organism evidence="1 2">
    <name type="scientific">Nocardiopsis coralli</name>
    <dbReference type="NCBI Taxonomy" id="2772213"/>
    <lineage>
        <taxon>Bacteria</taxon>
        <taxon>Bacillati</taxon>
        <taxon>Actinomycetota</taxon>
        <taxon>Actinomycetes</taxon>
        <taxon>Streptosporangiales</taxon>
        <taxon>Nocardiopsidaceae</taxon>
        <taxon>Nocardiopsis</taxon>
    </lineage>
</organism>